<protein>
    <submittedName>
        <fullName evidence="2">Uncharacterized protein LOC108980611</fullName>
    </submittedName>
</protein>
<reference evidence="2" key="1">
    <citation type="submission" date="2025-08" db="UniProtKB">
        <authorList>
            <consortium name="RefSeq"/>
        </authorList>
    </citation>
    <scope>IDENTIFICATION</scope>
    <source>
        <tissue evidence="2">Leaves</tissue>
    </source>
</reference>
<name>A0A6P9EH33_JUGRE</name>
<organism evidence="1 2">
    <name type="scientific">Juglans regia</name>
    <name type="common">English walnut</name>
    <dbReference type="NCBI Taxonomy" id="51240"/>
    <lineage>
        <taxon>Eukaryota</taxon>
        <taxon>Viridiplantae</taxon>
        <taxon>Streptophyta</taxon>
        <taxon>Embryophyta</taxon>
        <taxon>Tracheophyta</taxon>
        <taxon>Spermatophyta</taxon>
        <taxon>Magnoliopsida</taxon>
        <taxon>eudicotyledons</taxon>
        <taxon>Gunneridae</taxon>
        <taxon>Pentapetalae</taxon>
        <taxon>rosids</taxon>
        <taxon>fabids</taxon>
        <taxon>Fagales</taxon>
        <taxon>Juglandaceae</taxon>
        <taxon>Juglans</taxon>
    </lineage>
</organism>
<dbReference type="OrthoDB" id="1919386at2759"/>
<gene>
    <name evidence="2" type="primary">LOC108980611</name>
</gene>
<dbReference type="AlphaFoldDB" id="A0A6P9EH33"/>
<dbReference type="KEGG" id="jre:108980611"/>
<proteinExistence type="predicted"/>
<dbReference type="RefSeq" id="XP_035542142.1">
    <property type="nucleotide sequence ID" value="XM_035686249.1"/>
</dbReference>
<dbReference type="GeneID" id="108980611"/>
<evidence type="ECO:0000313" key="1">
    <source>
        <dbReference type="Proteomes" id="UP000235220"/>
    </source>
</evidence>
<dbReference type="Proteomes" id="UP000235220">
    <property type="component" value="Chromosome 16"/>
</dbReference>
<keyword evidence="1" id="KW-1185">Reference proteome</keyword>
<accession>A0A6P9EH33</accession>
<dbReference type="Pfam" id="PF14009">
    <property type="entry name" value="PADRE"/>
    <property type="match status" value="1"/>
</dbReference>
<dbReference type="InParanoid" id="A0A6P9EH33"/>
<sequence>MGICASGAYERKGGIAPFWPSTAKLIDLDGKLQEFRHPTIAGRILSHNPNCFLCCSDSMYINSSVPLIPKNEELQLGQIYFLLPLSKSHVPLSLQDLCALAIKASLALAHSDPASMRVITEIEDLNPKTAASPSSSHLSSWERVEDSLHNSLSVKKYQEGK</sequence>
<evidence type="ECO:0000313" key="2">
    <source>
        <dbReference type="RefSeq" id="XP_035542142.1"/>
    </source>
</evidence>
<dbReference type="InterPro" id="IPR025322">
    <property type="entry name" value="PADRE_dom"/>
</dbReference>
<dbReference type="PANTHER" id="PTHR33052">
    <property type="entry name" value="DUF4228 DOMAIN PROTEIN-RELATED"/>
    <property type="match status" value="1"/>
</dbReference>